<gene>
    <name evidence="2" type="ORF">NCGR_LOCUS31578</name>
</gene>
<name>A0A811PXE5_9POAL</name>
<organism evidence="2 3">
    <name type="scientific">Miscanthus lutarioriparius</name>
    <dbReference type="NCBI Taxonomy" id="422564"/>
    <lineage>
        <taxon>Eukaryota</taxon>
        <taxon>Viridiplantae</taxon>
        <taxon>Streptophyta</taxon>
        <taxon>Embryophyta</taxon>
        <taxon>Tracheophyta</taxon>
        <taxon>Spermatophyta</taxon>
        <taxon>Magnoliopsida</taxon>
        <taxon>Liliopsida</taxon>
        <taxon>Poales</taxon>
        <taxon>Poaceae</taxon>
        <taxon>PACMAD clade</taxon>
        <taxon>Panicoideae</taxon>
        <taxon>Andropogonodae</taxon>
        <taxon>Andropogoneae</taxon>
        <taxon>Saccharinae</taxon>
        <taxon>Miscanthus</taxon>
    </lineage>
</organism>
<dbReference type="AlphaFoldDB" id="A0A811PXE5"/>
<dbReference type="Proteomes" id="UP000604825">
    <property type="component" value="Unassembled WGS sequence"/>
</dbReference>
<feature type="domain" description="Reverse transcriptase zinc-binding" evidence="1">
    <location>
        <begin position="83"/>
        <end position="168"/>
    </location>
</feature>
<evidence type="ECO:0000313" key="3">
    <source>
        <dbReference type="Proteomes" id="UP000604825"/>
    </source>
</evidence>
<evidence type="ECO:0000313" key="2">
    <source>
        <dbReference type="EMBL" id="CAD6247378.1"/>
    </source>
</evidence>
<sequence>MEPFHPVSRLFASRDMRMTIQPKNIPLRCRTPPLPKIGRTHSLLWLPTGARWVGWVQRRELAQEYNLRDGTDSRLLKLTGKPYTARDAYAALDCTHDSPDVHGRRIWGTRVPNKVKVFTWLYFKDRLSTRVNLHSKHVVDDDHCQRCSASLEDRHHVFFACSASADLWGEIGLSNTASLSDAEIWNSNVPPGLDASIWPFILLTILWRLWDARNGEIFRNKPLAAVL</sequence>
<accession>A0A811PXE5</accession>
<protein>
    <recommendedName>
        <fullName evidence="1">Reverse transcriptase zinc-binding domain-containing protein</fullName>
    </recommendedName>
</protein>
<proteinExistence type="predicted"/>
<dbReference type="EMBL" id="CAJGYO010000007">
    <property type="protein sequence ID" value="CAD6247378.1"/>
    <property type="molecule type" value="Genomic_DNA"/>
</dbReference>
<keyword evidence="3" id="KW-1185">Reference proteome</keyword>
<reference evidence="2" key="1">
    <citation type="submission" date="2020-10" db="EMBL/GenBank/DDBJ databases">
        <authorList>
            <person name="Han B."/>
            <person name="Lu T."/>
            <person name="Zhao Q."/>
            <person name="Huang X."/>
            <person name="Zhao Y."/>
        </authorList>
    </citation>
    <scope>NUCLEOTIDE SEQUENCE</scope>
</reference>
<dbReference type="InterPro" id="IPR026960">
    <property type="entry name" value="RVT-Znf"/>
</dbReference>
<comment type="caution">
    <text evidence="2">The sequence shown here is derived from an EMBL/GenBank/DDBJ whole genome shotgun (WGS) entry which is preliminary data.</text>
</comment>
<dbReference type="Pfam" id="PF13966">
    <property type="entry name" value="zf-RVT"/>
    <property type="match status" value="1"/>
</dbReference>
<evidence type="ECO:0000259" key="1">
    <source>
        <dbReference type="Pfam" id="PF13966"/>
    </source>
</evidence>
<dbReference type="OrthoDB" id="689430at2759"/>